<dbReference type="InterPro" id="IPR016186">
    <property type="entry name" value="C-type_lectin-like/link_sf"/>
</dbReference>
<dbReference type="InterPro" id="IPR050801">
    <property type="entry name" value="Ca-Dep_Lectins_ImmuneDev"/>
</dbReference>
<feature type="chain" id="PRO_5027012962" description="C-type lectin domain-containing protein" evidence="1">
    <location>
        <begin position="21"/>
        <end position="242"/>
    </location>
</feature>
<name>A0A6J8DNT8_MYTCO</name>
<dbReference type="InterPro" id="IPR001304">
    <property type="entry name" value="C-type_lectin-like"/>
</dbReference>
<evidence type="ECO:0000259" key="2">
    <source>
        <dbReference type="PROSITE" id="PS50041"/>
    </source>
</evidence>
<accession>A0A6J8DNT8</accession>
<sequence length="242" mass="28118">MKFKGIIPVLLVLVSPLLYADIVSYIATQQSYLENWFINENIIVLRNQSLIKCSLQCGILDECMSISYHKGSKECIGVTIGYIVQPTSLGYTSVGWSYYLVLDERCPDVTGYVFDKAFNSCYKVHLYDNTLRYDNYSQICESEGAKLMKIDSDEKQQHIVTFLDQFDISNWIYFQGTHLLSEPTWRYDDGSVISYFNWYSSQPDSTTSDTSEYLCMRKSDQYQWHDCWKSMKGAFICELQLI</sequence>
<keyword evidence="4" id="KW-1185">Reference proteome</keyword>
<dbReference type="PANTHER" id="PTHR22801:SF63">
    <property type="entry name" value="C-TYPE LECTIN DOMAIN-CONTAINING PROTEIN"/>
    <property type="match status" value="1"/>
</dbReference>
<dbReference type="SUPFAM" id="SSF57414">
    <property type="entry name" value="Hairpin loop containing domain-like"/>
    <property type="match status" value="1"/>
</dbReference>
<feature type="signal peptide" evidence="1">
    <location>
        <begin position="1"/>
        <end position="20"/>
    </location>
</feature>
<evidence type="ECO:0000313" key="3">
    <source>
        <dbReference type="EMBL" id="CAC5410283.1"/>
    </source>
</evidence>
<dbReference type="SUPFAM" id="SSF56436">
    <property type="entry name" value="C-type lectin-like"/>
    <property type="match status" value="1"/>
</dbReference>
<dbReference type="OrthoDB" id="6162817at2759"/>
<dbReference type="Proteomes" id="UP000507470">
    <property type="component" value="Unassembled WGS sequence"/>
</dbReference>
<dbReference type="CDD" id="cd00037">
    <property type="entry name" value="CLECT"/>
    <property type="match status" value="1"/>
</dbReference>
<proteinExistence type="predicted"/>
<keyword evidence="1" id="KW-0732">Signal</keyword>
<evidence type="ECO:0000313" key="4">
    <source>
        <dbReference type="Proteomes" id="UP000507470"/>
    </source>
</evidence>
<dbReference type="Gene3D" id="3.10.100.10">
    <property type="entry name" value="Mannose-Binding Protein A, subunit A"/>
    <property type="match status" value="1"/>
</dbReference>
<dbReference type="SMART" id="SM00034">
    <property type="entry name" value="CLECT"/>
    <property type="match status" value="1"/>
</dbReference>
<dbReference type="EMBL" id="CACVKT020007764">
    <property type="protein sequence ID" value="CAC5410283.1"/>
    <property type="molecule type" value="Genomic_DNA"/>
</dbReference>
<dbReference type="PROSITE" id="PS50041">
    <property type="entry name" value="C_TYPE_LECTIN_2"/>
    <property type="match status" value="1"/>
</dbReference>
<dbReference type="PANTHER" id="PTHR22801">
    <property type="entry name" value="LITHOSTATHINE"/>
    <property type="match status" value="1"/>
</dbReference>
<gene>
    <name evidence="3" type="ORF">MCOR_43483</name>
</gene>
<dbReference type="Pfam" id="PF00059">
    <property type="entry name" value="Lectin_C"/>
    <property type="match status" value="1"/>
</dbReference>
<organism evidence="3 4">
    <name type="scientific">Mytilus coruscus</name>
    <name type="common">Sea mussel</name>
    <dbReference type="NCBI Taxonomy" id="42192"/>
    <lineage>
        <taxon>Eukaryota</taxon>
        <taxon>Metazoa</taxon>
        <taxon>Spiralia</taxon>
        <taxon>Lophotrochozoa</taxon>
        <taxon>Mollusca</taxon>
        <taxon>Bivalvia</taxon>
        <taxon>Autobranchia</taxon>
        <taxon>Pteriomorphia</taxon>
        <taxon>Mytilida</taxon>
        <taxon>Mytiloidea</taxon>
        <taxon>Mytilidae</taxon>
        <taxon>Mytilinae</taxon>
        <taxon>Mytilus</taxon>
    </lineage>
</organism>
<evidence type="ECO:0000256" key="1">
    <source>
        <dbReference type="SAM" id="SignalP"/>
    </source>
</evidence>
<feature type="domain" description="C-type lectin" evidence="2">
    <location>
        <begin position="117"/>
        <end position="238"/>
    </location>
</feature>
<protein>
    <recommendedName>
        <fullName evidence="2">C-type lectin domain-containing protein</fullName>
    </recommendedName>
</protein>
<reference evidence="3 4" key="1">
    <citation type="submission" date="2020-06" db="EMBL/GenBank/DDBJ databases">
        <authorList>
            <person name="Li R."/>
            <person name="Bekaert M."/>
        </authorList>
    </citation>
    <scope>NUCLEOTIDE SEQUENCE [LARGE SCALE GENOMIC DNA]</scope>
    <source>
        <strain evidence="4">wild</strain>
    </source>
</reference>
<dbReference type="InterPro" id="IPR016187">
    <property type="entry name" value="CTDL_fold"/>
</dbReference>
<dbReference type="AlphaFoldDB" id="A0A6J8DNT8"/>